<dbReference type="EMBL" id="JAGRRH010000006">
    <property type="protein sequence ID" value="KAG7368389.1"/>
    <property type="molecule type" value="Genomic_DNA"/>
</dbReference>
<organism evidence="1 2">
    <name type="scientific">Nitzschia inconspicua</name>
    <dbReference type="NCBI Taxonomy" id="303405"/>
    <lineage>
        <taxon>Eukaryota</taxon>
        <taxon>Sar</taxon>
        <taxon>Stramenopiles</taxon>
        <taxon>Ochrophyta</taxon>
        <taxon>Bacillariophyta</taxon>
        <taxon>Bacillariophyceae</taxon>
        <taxon>Bacillariophycidae</taxon>
        <taxon>Bacillariales</taxon>
        <taxon>Bacillariaceae</taxon>
        <taxon>Nitzschia</taxon>
    </lineage>
</organism>
<gene>
    <name evidence="1" type="ORF">IV203_031132</name>
</gene>
<dbReference type="AlphaFoldDB" id="A0A9K3LTP2"/>
<comment type="caution">
    <text evidence="1">The sequence shown here is derived from an EMBL/GenBank/DDBJ whole genome shotgun (WGS) entry which is preliminary data.</text>
</comment>
<sequence>MQIASLKNTSNDGFELLFAIDVTYISHLHAPLARSITDHTPLLHKSKPSAKYWIAHQERVVDLSGHDHQLKNFLDALENEGLRGSIYSVPTMEDTSRLKGMAEGRDVVK</sequence>
<proteinExistence type="predicted"/>
<name>A0A9K3LTP2_9STRA</name>
<keyword evidence="2" id="KW-1185">Reference proteome</keyword>
<protein>
    <submittedName>
        <fullName evidence="1">Uncharacterized protein</fullName>
    </submittedName>
</protein>
<evidence type="ECO:0000313" key="1">
    <source>
        <dbReference type="EMBL" id="KAG7368389.1"/>
    </source>
</evidence>
<accession>A0A9K3LTP2</accession>
<evidence type="ECO:0000313" key="2">
    <source>
        <dbReference type="Proteomes" id="UP000693970"/>
    </source>
</evidence>
<reference evidence="1" key="1">
    <citation type="journal article" date="2021" name="Sci. Rep.">
        <title>Diploid genomic architecture of Nitzschia inconspicua, an elite biomass production diatom.</title>
        <authorList>
            <person name="Oliver A."/>
            <person name="Podell S."/>
            <person name="Pinowska A."/>
            <person name="Traller J.C."/>
            <person name="Smith S.R."/>
            <person name="McClure R."/>
            <person name="Beliaev A."/>
            <person name="Bohutskyi P."/>
            <person name="Hill E.A."/>
            <person name="Rabines A."/>
            <person name="Zheng H."/>
            <person name="Allen L.Z."/>
            <person name="Kuo A."/>
            <person name="Grigoriev I.V."/>
            <person name="Allen A.E."/>
            <person name="Hazlebeck D."/>
            <person name="Allen E.E."/>
        </authorList>
    </citation>
    <scope>NUCLEOTIDE SEQUENCE</scope>
    <source>
        <strain evidence="1">Hildebrandi</strain>
    </source>
</reference>
<dbReference type="OrthoDB" id="20458at2836"/>
<reference evidence="1" key="2">
    <citation type="submission" date="2021-04" db="EMBL/GenBank/DDBJ databases">
        <authorList>
            <person name="Podell S."/>
        </authorList>
    </citation>
    <scope>NUCLEOTIDE SEQUENCE</scope>
    <source>
        <strain evidence="1">Hildebrandi</strain>
    </source>
</reference>
<dbReference type="Proteomes" id="UP000693970">
    <property type="component" value="Unassembled WGS sequence"/>
</dbReference>